<evidence type="ECO:0000313" key="6">
    <source>
        <dbReference type="EMBL" id="KAG0554862.1"/>
    </source>
</evidence>
<dbReference type="Pfam" id="PF24384">
    <property type="entry name" value="Ig_TMM62"/>
    <property type="match status" value="1"/>
</dbReference>
<accession>A0A8T0GC89</accession>
<dbReference type="SUPFAM" id="SSF56300">
    <property type="entry name" value="Metallo-dependent phosphatases"/>
    <property type="match status" value="1"/>
</dbReference>
<feature type="signal peptide" evidence="2">
    <location>
        <begin position="1"/>
        <end position="24"/>
    </location>
</feature>
<reference evidence="6" key="1">
    <citation type="submission" date="2020-06" db="EMBL/GenBank/DDBJ databases">
        <title>WGS assembly of Ceratodon purpureus strain R40.</title>
        <authorList>
            <person name="Carey S.B."/>
            <person name="Jenkins J."/>
            <person name="Shu S."/>
            <person name="Lovell J.T."/>
            <person name="Sreedasyam A."/>
            <person name="Maumus F."/>
            <person name="Tiley G.P."/>
            <person name="Fernandez-Pozo N."/>
            <person name="Barry K."/>
            <person name="Chen C."/>
            <person name="Wang M."/>
            <person name="Lipzen A."/>
            <person name="Daum C."/>
            <person name="Saski C.A."/>
            <person name="Payton A.C."/>
            <person name="Mcbreen J.C."/>
            <person name="Conrad R.E."/>
            <person name="Kollar L.M."/>
            <person name="Olsson S."/>
            <person name="Huttunen S."/>
            <person name="Landis J.B."/>
            <person name="Wickett N.J."/>
            <person name="Johnson M.G."/>
            <person name="Rensing S.A."/>
            <person name="Grimwood J."/>
            <person name="Schmutz J."/>
            <person name="Mcdaniel S.F."/>
        </authorList>
    </citation>
    <scope>NUCLEOTIDE SEQUENCE</scope>
    <source>
        <strain evidence="6">R40</strain>
    </source>
</reference>
<gene>
    <name evidence="6" type="ORF">KC19_12G126000</name>
</gene>
<evidence type="ECO:0000259" key="3">
    <source>
        <dbReference type="Pfam" id="PF00149"/>
    </source>
</evidence>
<name>A0A8T0GC89_CERPU</name>
<feature type="transmembrane region" description="Helical" evidence="1">
    <location>
        <begin position="480"/>
        <end position="500"/>
    </location>
</feature>
<dbReference type="InterPro" id="IPR056230">
    <property type="entry name" value="TMEM62_C"/>
</dbReference>
<protein>
    <recommendedName>
        <fullName evidence="8">Calcineurin-like phosphoesterase domain-containing protein</fullName>
    </recommendedName>
</protein>
<evidence type="ECO:0000256" key="1">
    <source>
        <dbReference type="SAM" id="Phobius"/>
    </source>
</evidence>
<feature type="domain" description="TMEM62 C-terminal" evidence="5">
    <location>
        <begin position="480"/>
        <end position="741"/>
    </location>
</feature>
<keyword evidence="2" id="KW-0732">Signal</keyword>
<dbReference type="EMBL" id="CM026433">
    <property type="protein sequence ID" value="KAG0554862.1"/>
    <property type="molecule type" value="Genomic_DNA"/>
</dbReference>
<dbReference type="Pfam" id="PF00149">
    <property type="entry name" value="Metallophos"/>
    <property type="match status" value="1"/>
</dbReference>
<dbReference type="Gene3D" id="3.60.21.10">
    <property type="match status" value="1"/>
</dbReference>
<dbReference type="InterPro" id="IPR004843">
    <property type="entry name" value="Calcineurin-like_PHP"/>
</dbReference>
<feature type="domain" description="TMEM62 Ig-like" evidence="4">
    <location>
        <begin position="331"/>
        <end position="456"/>
    </location>
</feature>
<dbReference type="PANTHER" id="PTHR14795">
    <property type="entry name" value="HELICASE RELATED"/>
    <property type="match status" value="1"/>
</dbReference>
<evidence type="ECO:0000259" key="5">
    <source>
        <dbReference type="Pfam" id="PF24394"/>
    </source>
</evidence>
<dbReference type="Pfam" id="PF24394">
    <property type="entry name" value="TMEM62_C"/>
    <property type="match status" value="1"/>
</dbReference>
<feature type="chain" id="PRO_5035944249" description="Calcineurin-like phosphoesterase domain-containing protein" evidence="2">
    <location>
        <begin position="25"/>
        <end position="774"/>
    </location>
</feature>
<comment type="caution">
    <text evidence="6">The sequence shown here is derived from an EMBL/GenBank/DDBJ whole genome shotgun (WGS) entry which is preliminary data.</text>
</comment>
<dbReference type="Proteomes" id="UP000822688">
    <property type="component" value="Chromosome 12"/>
</dbReference>
<keyword evidence="1" id="KW-1133">Transmembrane helix</keyword>
<evidence type="ECO:0000259" key="4">
    <source>
        <dbReference type="Pfam" id="PF24384"/>
    </source>
</evidence>
<feature type="transmembrane region" description="Helical" evidence="1">
    <location>
        <begin position="604"/>
        <end position="626"/>
    </location>
</feature>
<dbReference type="InterPro" id="IPR056229">
    <property type="entry name" value="Ig_TMM62"/>
</dbReference>
<feature type="domain" description="Calcineurin-like phosphoesterase" evidence="3">
    <location>
        <begin position="54"/>
        <end position="270"/>
    </location>
</feature>
<organism evidence="6 7">
    <name type="scientific">Ceratodon purpureus</name>
    <name type="common">Fire moss</name>
    <name type="synonym">Dicranum purpureum</name>
    <dbReference type="NCBI Taxonomy" id="3225"/>
    <lineage>
        <taxon>Eukaryota</taxon>
        <taxon>Viridiplantae</taxon>
        <taxon>Streptophyta</taxon>
        <taxon>Embryophyta</taxon>
        <taxon>Bryophyta</taxon>
        <taxon>Bryophytina</taxon>
        <taxon>Bryopsida</taxon>
        <taxon>Dicranidae</taxon>
        <taxon>Pseudoditrichales</taxon>
        <taxon>Ditrichaceae</taxon>
        <taxon>Ceratodon</taxon>
    </lineage>
</organism>
<dbReference type="AlphaFoldDB" id="A0A8T0GC89"/>
<dbReference type="GO" id="GO:0016787">
    <property type="term" value="F:hydrolase activity"/>
    <property type="evidence" value="ECO:0007669"/>
    <property type="project" value="InterPro"/>
</dbReference>
<feature type="transmembrane region" description="Helical" evidence="1">
    <location>
        <begin position="547"/>
        <end position="565"/>
    </location>
</feature>
<keyword evidence="7" id="KW-1185">Reference proteome</keyword>
<proteinExistence type="predicted"/>
<evidence type="ECO:0000313" key="7">
    <source>
        <dbReference type="Proteomes" id="UP000822688"/>
    </source>
</evidence>
<sequence length="774" mass="87379">MCFWGFRRLLLLLVVLSSSAGSFGEDGFRNSPSGVDESTGVVRVEGGPPGVVWVVQVSDIHINKWKPERGRALRRALGHALKRINPAVVLISGDLTDAKSKEKTYSRQYEDEWIEYQSSIQKVVDDSGIPLNRFNDLRGNHDSYGVPPSSMLDYFSKYSISAALNRSSRVQSVTVEGNDGRKHLFVGFDDSMTVGLRGPSNTFGHPTDDILEQLDQKLRRWENENAEGVTKIVYGHYPMSFTTSTETGKRPEEVMAKNDVTAYLCGHLHAKFGRRLYKRHTVGNKEFWEWEVGDWRSCRLLRVLAIDTGDTSFVDVELLSPTDQSAGRYIMPTFILQTYPLDSRFMLRGSGKTSNNSKTSNSIRTLVFSETLPVSVTARIFDFTLNPPKLVNESFMKLFQDNREESQTGPYYYTAPWESERYHHSSGFKYAMQITVESSEGSICYSDMRFFSVEGEVGEFHLTASAFIVFGFRWERAFPVLLWSMILFLVACLLIPKIFLYQLQKRGRYEEWVISVFTPASSTRAALVKIIKVPFWVMLEGARNNSLWAGMFTYMVYLIIFPWFSGRILGNDYPLGHMYIHGWTVKPFSADPEKTLSGLAIPDIMGIVLPYVYGVILPLLLILSALSAEKVACEFHITSLAKWQKKIESQSQPQSYVASKADAALDNGGSLSEGEITGSIKEEMQTHESDAVTENRGGKHDHCRLCERFIRKGLFLGCAGIAYNHWRFCSTMLGAYGPMVLVTGPAYVWGVPALLMSTLFRTSKVRSKPPRHEQ</sequence>
<evidence type="ECO:0008006" key="8">
    <source>
        <dbReference type="Google" id="ProtNLM"/>
    </source>
</evidence>
<dbReference type="PANTHER" id="PTHR14795:SF0">
    <property type="entry name" value="TRANSMEMBRANE PROTEIN 62"/>
    <property type="match status" value="1"/>
</dbReference>
<keyword evidence="1" id="KW-0812">Transmembrane</keyword>
<evidence type="ECO:0000256" key="2">
    <source>
        <dbReference type="SAM" id="SignalP"/>
    </source>
</evidence>
<dbReference type="InterPro" id="IPR029052">
    <property type="entry name" value="Metallo-depent_PP-like"/>
</dbReference>
<keyword evidence="1" id="KW-0472">Membrane</keyword>